<feature type="transmembrane region" description="Helical" evidence="1">
    <location>
        <begin position="38"/>
        <end position="56"/>
    </location>
</feature>
<dbReference type="RefSeq" id="WP_121391689.1">
    <property type="nucleotide sequence ID" value="NZ_RCDD01000002.1"/>
</dbReference>
<name>A0A421B372_9PSEU</name>
<sequence>MNPTLTRLGTYSGIAAGALIALPAAVETVTGETAATSFLLGLSPALAVPLLVVLHLRQADASGSFGAIAAVANLLGLGLFGGAAFMLNMGVFYLPEATAKELLQGPPKVALLGSALVFTVGSVLFGIAMVRARVFPRIPSLVYIGALPALALAAPLPDTLVTSSLHVICGATLVWLALSLVRDRRESALSAG</sequence>
<organism evidence="2 3">
    <name type="scientific">Actinokineospora cianjurensis</name>
    <dbReference type="NCBI Taxonomy" id="585224"/>
    <lineage>
        <taxon>Bacteria</taxon>
        <taxon>Bacillati</taxon>
        <taxon>Actinomycetota</taxon>
        <taxon>Actinomycetes</taxon>
        <taxon>Pseudonocardiales</taxon>
        <taxon>Pseudonocardiaceae</taxon>
        <taxon>Actinokineospora</taxon>
    </lineage>
</organism>
<protein>
    <submittedName>
        <fullName evidence="2">Uncharacterized protein</fullName>
    </submittedName>
</protein>
<evidence type="ECO:0000313" key="3">
    <source>
        <dbReference type="Proteomes" id="UP000282454"/>
    </source>
</evidence>
<keyword evidence="3" id="KW-1185">Reference proteome</keyword>
<reference evidence="2 3" key="1">
    <citation type="submission" date="2018-10" db="EMBL/GenBank/DDBJ databases">
        <title>Genomic Encyclopedia of Archaeal and Bacterial Type Strains, Phase II (KMG-II): from individual species to whole genera.</title>
        <authorList>
            <person name="Goeker M."/>
        </authorList>
    </citation>
    <scope>NUCLEOTIDE SEQUENCE [LARGE SCALE GENOMIC DNA]</scope>
    <source>
        <strain evidence="2 3">DSM 45657</strain>
    </source>
</reference>
<feature type="transmembrane region" description="Helical" evidence="1">
    <location>
        <begin position="109"/>
        <end position="128"/>
    </location>
</feature>
<keyword evidence="1" id="KW-0472">Membrane</keyword>
<dbReference type="Proteomes" id="UP000282454">
    <property type="component" value="Unassembled WGS sequence"/>
</dbReference>
<feature type="transmembrane region" description="Helical" evidence="1">
    <location>
        <begin position="163"/>
        <end position="181"/>
    </location>
</feature>
<dbReference type="AlphaFoldDB" id="A0A421B372"/>
<accession>A0A421B372</accession>
<dbReference type="EMBL" id="RCDD01000002">
    <property type="protein sequence ID" value="RLK58829.1"/>
    <property type="molecule type" value="Genomic_DNA"/>
</dbReference>
<keyword evidence="1" id="KW-0812">Transmembrane</keyword>
<feature type="transmembrane region" description="Helical" evidence="1">
    <location>
        <begin position="68"/>
        <end position="89"/>
    </location>
</feature>
<proteinExistence type="predicted"/>
<gene>
    <name evidence="2" type="ORF">CLV68_3307</name>
</gene>
<feature type="transmembrane region" description="Helical" evidence="1">
    <location>
        <begin position="140"/>
        <end position="157"/>
    </location>
</feature>
<evidence type="ECO:0000256" key="1">
    <source>
        <dbReference type="SAM" id="Phobius"/>
    </source>
</evidence>
<feature type="transmembrane region" description="Helical" evidence="1">
    <location>
        <begin position="7"/>
        <end position="26"/>
    </location>
</feature>
<comment type="caution">
    <text evidence="2">The sequence shown here is derived from an EMBL/GenBank/DDBJ whole genome shotgun (WGS) entry which is preliminary data.</text>
</comment>
<dbReference type="OrthoDB" id="3371801at2"/>
<evidence type="ECO:0000313" key="2">
    <source>
        <dbReference type="EMBL" id="RLK58829.1"/>
    </source>
</evidence>
<keyword evidence="1" id="KW-1133">Transmembrane helix</keyword>